<dbReference type="RefSeq" id="XP_009529444.1">
    <property type="nucleotide sequence ID" value="XM_009531149.1"/>
</dbReference>
<reference evidence="1 2" key="1">
    <citation type="journal article" date="2006" name="Science">
        <title>Phytophthora genome sequences uncover evolutionary origins and mechanisms of pathogenesis.</title>
        <authorList>
            <person name="Tyler B.M."/>
            <person name="Tripathy S."/>
            <person name="Zhang X."/>
            <person name="Dehal P."/>
            <person name="Jiang R.H."/>
            <person name="Aerts A."/>
            <person name="Arredondo F.D."/>
            <person name="Baxter L."/>
            <person name="Bensasson D."/>
            <person name="Beynon J.L."/>
            <person name="Chapman J."/>
            <person name="Damasceno C.M."/>
            <person name="Dorrance A.E."/>
            <person name="Dou D."/>
            <person name="Dickerman A.W."/>
            <person name="Dubchak I.L."/>
            <person name="Garbelotto M."/>
            <person name="Gijzen M."/>
            <person name="Gordon S.G."/>
            <person name="Govers F."/>
            <person name="Grunwald N.J."/>
            <person name="Huang W."/>
            <person name="Ivors K.L."/>
            <person name="Jones R.W."/>
            <person name="Kamoun S."/>
            <person name="Krampis K."/>
            <person name="Lamour K.H."/>
            <person name="Lee M.K."/>
            <person name="McDonald W.H."/>
            <person name="Medina M."/>
            <person name="Meijer H.J."/>
            <person name="Nordberg E.K."/>
            <person name="Maclean D.J."/>
            <person name="Ospina-Giraldo M.D."/>
            <person name="Morris P.F."/>
            <person name="Phuntumart V."/>
            <person name="Putnam N.H."/>
            <person name="Rash S."/>
            <person name="Rose J.K."/>
            <person name="Sakihama Y."/>
            <person name="Salamov A.A."/>
            <person name="Savidor A."/>
            <person name="Scheuring C.F."/>
            <person name="Smith B.M."/>
            <person name="Sobral B.W."/>
            <person name="Terry A."/>
            <person name="Torto-Alalibo T.A."/>
            <person name="Win J."/>
            <person name="Xu Z."/>
            <person name="Zhang H."/>
            <person name="Grigoriev I.V."/>
            <person name="Rokhsar D.S."/>
            <person name="Boore J.L."/>
        </authorList>
    </citation>
    <scope>NUCLEOTIDE SEQUENCE [LARGE SCALE GENOMIC DNA]</scope>
    <source>
        <strain evidence="1 2">P6497</strain>
    </source>
</reference>
<proteinExistence type="predicted"/>
<dbReference type="Proteomes" id="UP000002640">
    <property type="component" value="Unassembled WGS sequence"/>
</dbReference>
<sequence>MPIKTRQEQYEGRELRNTVIAHERHEVFVEVQGAITNGTNGPLEHSDGSVCSNCPESDEYVEAFDVVQWQVVASATNVSREHWNGLMKYASPLMSSYRCRGIEELSASSSPPLSAIADVCRVVTFNGVVGDIQTKVSPADSVKRAAAFG</sequence>
<dbReference type="KEGG" id="psoj:PHYSODRAFT_302134"/>
<protein>
    <submittedName>
        <fullName evidence="1">Uncharacterized protein</fullName>
    </submittedName>
</protein>
<dbReference type="InParanoid" id="G4ZN85"/>
<dbReference type="AlphaFoldDB" id="G4ZN85"/>
<accession>G4ZN85</accession>
<dbReference type="GeneID" id="20642121"/>
<organism evidence="1 2">
    <name type="scientific">Phytophthora sojae (strain P6497)</name>
    <name type="common">Soybean stem and root rot agent</name>
    <name type="synonym">Phytophthora megasperma f. sp. glycines</name>
    <dbReference type="NCBI Taxonomy" id="1094619"/>
    <lineage>
        <taxon>Eukaryota</taxon>
        <taxon>Sar</taxon>
        <taxon>Stramenopiles</taxon>
        <taxon>Oomycota</taxon>
        <taxon>Peronosporomycetes</taxon>
        <taxon>Peronosporales</taxon>
        <taxon>Peronosporaceae</taxon>
        <taxon>Phytophthora</taxon>
    </lineage>
</organism>
<name>G4ZN85_PHYSP</name>
<keyword evidence="2" id="KW-1185">Reference proteome</keyword>
<dbReference type="EMBL" id="JH159155">
    <property type="protein sequence ID" value="EGZ15695.1"/>
    <property type="molecule type" value="Genomic_DNA"/>
</dbReference>
<evidence type="ECO:0000313" key="2">
    <source>
        <dbReference type="Proteomes" id="UP000002640"/>
    </source>
</evidence>
<gene>
    <name evidence="1" type="ORF">PHYSODRAFT_302134</name>
</gene>
<evidence type="ECO:0000313" key="1">
    <source>
        <dbReference type="EMBL" id="EGZ15695.1"/>
    </source>
</evidence>